<comment type="caution">
    <text evidence="1">The sequence shown here is derived from an EMBL/GenBank/DDBJ whole genome shotgun (WGS) entry which is preliminary data.</text>
</comment>
<organism evidence="1 2">
    <name type="scientific">Synaphobranchus kaupii</name>
    <name type="common">Kaup's arrowtooth eel</name>
    <dbReference type="NCBI Taxonomy" id="118154"/>
    <lineage>
        <taxon>Eukaryota</taxon>
        <taxon>Metazoa</taxon>
        <taxon>Chordata</taxon>
        <taxon>Craniata</taxon>
        <taxon>Vertebrata</taxon>
        <taxon>Euteleostomi</taxon>
        <taxon>Actinopterygii</taxon>
        <taxon>Neopterygii</taxon>
        <taxon>Teleostei</taxon>
        <taxon>Anguilliformes</taxon>
        <taxon>Synaphobranchidae</taxon>
        <taxon>Synaphobranchus</taxon>
    </lineage>
</organism>
<proteinExistence type="predicted"/>
<accession>A0A9Q1G6W1</accession>
<keyword evidence="2" id="KW-1185">Reference proteome</keyword>
<dbReference type="EMBL" id="JAINUF010000002">
    <property type="protein sequence ID" value="KAJ8375969.1"/>
    <property type="molecule type" value="Genomic_DNA"/>
</dbReference>
<dbReference type="AlphaFoldDB" id="A0A9Q1G6W1"/>
<protein>
    <submittedName>
        <fullName evidence="1">Uncharacterized protein</fullName>
    </submittedName>
</protein>
<gene>
    <name evidence="1" type="ORF">SKAU_G00065490</name>
</gene>
<dbReference type="Proteomes" id="UP001152622">
    <property type="component" value="Chromosome 2"/>
</dbReference>
<reference evidence="1" key="1">
    <citation type="journal article" date="2023" name="Science">
        <title>Genome structures resolve the early diversification of teleost fishes.</title>
        <authorList>
            <person name="Parey E."/>
            <person name="Louis A."/>
            <person name="Montfort J."/>
            <person name="Bouchez O."/>
            <person name="Roques C."/>
            <person name="Iampietro C."/>
            <person name="Lluch J."/>
            <person name="Castinel A."/>
            <person name="Donnadieu C."/>
            <person name="Desvignes T."/>
            <person name="Floi Bucao C."/>
            <person name="Jouanno E."/>
            <person name="Wen M."/>
            <person name="Mejri S."/>
            <person name="Dirks R."/>
            <person name="Jansen H."/>
            <person name="Henkel C."/>
            <person name="Chen W.J."/>
            <person name="Zahm M."/>
            <person name="Cabau C."/>
            <person name="Klopp C."/>
            <person name="Thompson A.W."/>
            <person name="Robinson-Rechavi M."/>
            <person name="Braasch I."/>
            <person name="Lecointre G."/>
            <person name="Bobe J."/>
            <person name="Postlethwait J.H."/>
            <person name="Berthelot C."/>
            <person name="Roest Crollius H."/>
            <person name="Guiguen Y."/>
        </authorList>
    </citation>
    <scope>NUCLEOTIDE SEQUENCE</scope>
    <source>
        <strain evidence="1">WJC10195</strain>
    </source>
</reference>
<evidence type="ECO:0000313" key="2">
    <source>
        <dbReference type="Proteomes" id="UP001152622"/>
    </source>
</evidence>
<name>A0A9Q1G6W1_SYNKA</name>
<sequence length="85" mass="8967">MRQAEAGPALPGVNWLRASWLRPGLSASPLVRRSALLFDRAPSLRVNSAVSLAFGGARGGGARRLNAITRACPHYPRIVLGGPPL</sequence>
<evidence type="ECO:0000313" key="1">
    <source>
        <dbReference type="EMBL" id="KAJ8375969.1"/>
    </source>
</evidence>